<evidence type="ECO:0000256" key="1">
    <source>
        <dbReference type="SAM" id="Phobius"/>
    </source>
</evidence>
<reference evidence="3 4" key="1">
    <citation type="submission" date="2023-11" db="EMBL/GenBank/DDBJ databases">
        <title>Dfirmibasis_genome.</title>
        <authorList>
            <person name="Edelbroek B."/>
            <person name="Kjellin J."/>
            <person name="Jerlstrom-Hultqvist J."/>
            <person name="Soderbom F."/>
        </authorList>
    </citation>
    <scope>NUCLEOTIDE SEQUENCE [LARGE SCALE GENOMIC DNA]</scope>
    <source>
        <strain evidence="3 4">TNS-C-14</strain>
    </source>
</reference>
<protein>
    <recommendedName>
        <fullName evidence="2">THH1/TOM1/TOM3 domain-containing protein</fullName>
    </recommendedName>
</protein>
<evidence type="ECO:0000313" key="3">
    <source>
        <dbReference type="EMBL" id="KAK5582085.1"/>
    </source>
</evidence>
<accession>A0AAN7U4Z0</accession>
<dbReference type="Pfam" id="PF06454">
    <property type="entry name" value="THH1_TOM1-3_dom"/>
    <property type="match status" value="1"/>
</dbReference>
<feature type="domain" description="THH1/TOM1/TOM3" evidence="2">
    <location>
        <begin position="1408"/>
        <end position="1676"/>
    </location>
</feature>
<keyword evidence="1" id="KW-0472">Membrane</keyword>
<feature type="transmembrane region" description="Helical" evidence="1">
    <location>
        <begin position="1654"/>
        <end position="1676"/>
    </location>
</feature>
<name>A0AAN7U4Z0_9MYCE</name>
<keyword evidence="1" id="KW-1133">Transmembrane helix</keyword>
<keyword evidence="1" id="KW-0812">Transmembrane</keyword>
<dbReference type="PANTHER" id="PTHR32102">
    <property type="entry name" value="DUF1084 DOMAIN-CONTAINING PROTEIN-RELATED"/>
    <property type="match status" value="1"/>
</dbReference>
<feature type="transmembrane region" description="Helical" evidence="1">
    <location>
        <begin position="1409"/>
        <end position="1433"/>
    </location>
</feature>
<evidence type="ECO:0000259" key="2">
    <source>
        <dbReference type="Pfam" id="PF06454"/>
    </source>
</evidence>
<feature type="transmembrane region" description="Helical" evidence="1">
    <location>
        <begin position="7"/>
        <end position="26"/>
    </location>
</feature>
<feature type="transmembrane region" description="Helical" evidence="1">
    <location>
        <begin position="1521"/>
        <end position="1543"/>
    </location>
</feature>
<gene>
    <name evidence="3" type="ORF">RB653_003668</name>
</gene>
<feature type="transmembrane region" description="Helical" evidence="1">
    <location>
        <begin position="1445"/>
        <end position="1467"/>
    </location>
</feature>
<feature type="transmembrane region" description="Helical" evidence="1">
    <location>
        <begin position="1573"/>
        <end position="1593"/>
    </location>
</feature>
<sequence length="1720" mass="194960">MNKNIKLIIFITVIYLKFLTNGLNVLNSTITLKELNILGAELYYTMIELEMDSDIYKYDALACPNYQCTINTTKDCSCDYTVFSDCPKKIGRDPSCPPCPTPTLDYCPSEQNWITVEKDIDYVFESNKTMYLRYKANSSICEGLMVRSYPIKGFHNLKGGSTPINTRQRSLSNFRPQIYGVMNLCPSDQVNQIYSDSWSQDTFFFTIMPYGNTDGKNVSLSFRLTSKEISSEPIIRSTCTSPVPTTHRCIYDGEFIYEKSEASTYHFFVFNATKSAIYTIRSPQLEQFTRIYASKNSKYPQLNGFGNTSAEYTSIDEFENSITIYLEKATVLFISIEISYTTNYSLSITSQGYYLPVNISSLPPKAGAYALVKSSQLFFNDSGSSYDCDAWDSCTRFSVNYPFSDSNPLNPIPAGLYSIPNYYILPYPMLDYDEEIFLKNPVKPKSITLSVLYAYRLGISAVTYLDSVDEIRKSFVRFKSNFFDKDGNALNNVVQLTEIELTCNYEEFLAINNAISAGNEMLYNITDINVIMSYGYILDSLSMRNSWVGCNHKANSLFETSDKTTNHTLIYCGQAYGTPEFDEDPCCNVNQKYFKCCNPKVQNSKTTDFSGLSYQSIQSKCSSPSCTESILSQYNSTYNTLAFCNLDNGIYDNLRIDIVKIVRSCKTGSRPTCTNNSDCIEYAGPDAICDLFDHACTPNYKFADYKYLKCVFSQLDQVTTYNLLHKPFSLNNSIIDEIYEKYQKQDCTTEGTFLSQRQKYRWDSPEARYQDPNKFYPSGYGLDDSQPIIHDLMYDRIFNGFQRAYSWSFFDYCANFSICPWVYNSGFYYGFTNDPNAAPLIEYCNTAITGFCGNCANGLKSFCNTFDFGNQANCEQTDYCLMGANFVASPLNMTQQQCESYGSCSNYCGYQCSFKNPIQKATCVVLNVNQTLCTSMSYTWDASLVACIDTTATSKSQCTNHWLNCTEKLIDECAGPLGTLFGYCSLEPIYCQTKEECENAGVCSDSYFFNPINTQAYPLNLGKCVRGHHFYREYPSCEYNINGYIENDSPMGCFSYEPLVLTKSDCEALDNHTWWSPATNKQECLNYRGCKTYFTSKTDMLPYNTLFNEMSEEECLGCYDSQNEYTNKFEWTAATWIPGTLVKGKWYTPDPITNQFWTAVNNLTTTLDYEKLYDDLVLAVDSQMTDQIRSSYFCRNQRYRENLDSIACSCSDVGGYRDSTCFKDTAMLLGQSKPCSSKTESFNFQYGFVGITNSSVDVGCGDMLVYQFSRDIFISTEGQSFPSNFVSYPKPDNFGLFNNKSAIVGTIIGDGITIESKSIHSIVLCFLYTGNPDQKKYPILDFGCQDQDTGILHPMGLDVYLNSLGIFEYLCSNITHLDPRENFFPINRIGNEDWRMVEKKFFDQRTLGLLYTLAAIYLVVLIYGFYQLVIVTIIRFKKIIHRFELVHLLLLMIFVFLLVRTIYFFLLPSGKLSNSAVADYILVVLPTFFYFSCFTVIIVLWYVIVVLVLKNNSASNFSNRLFSIVGLVNIVIYLLLVAIILVFQYTKDVPNEFCGSRIIFNVSTSRGQKTVSILYAVIQALISLVLGVAFVYLGGSLYRAMRTASNGAKKGGLDVKRAHSRELKIFLLTTICSTGFLLHCLFIIILVALNEPSIVFSFIGLIITEIIPSITILYCYDQRTSLSLDITLSSKSVKSTSSSSDTKLQTISENLTLSQNLSSE</sequence>
<evidence type="ECO:0000313" key="4">
    <source>
        <dbReference type="Proteomes" id="UP001344447"/>
    </source>
</evidence>
<dbReference type="InterPro" id="IPR009457">
    <property type="entry name" value="THH1/TOM1/TOM3_dom"/>
</dbReference>
<comment type="caution">
    <text evidence="3">The sequence shown here is derived from an EMBL/GenBank/DDBJ whole genome shotgun (WGS) entry which is preliminary data.</text>
</comment>
<dbReference type="EMBL" id="JAVFKY010000001">
    <property type="protein sequence ID" value="KAK5582085.1"/>
    <property type="molecule type" value="Genomic_DNA"/>
</dbReference>
<dbReference type="GO" id="GO:0006935">
    <property type="term" value="P:chemotaxis"/>
    <property type="evidence" value="ECO:0007669"/>
    <property type="project" value="TreeGrafter"/>
</dbReference>
<feature type="transmembrane region" description="Helical" evidence="1">
    <location>
        <begin position="1487"/>
        <end position="1509"/>
    </location>
</feature>
<feature type="transmembrane region" description="Helical" evidence="1">
    <location>
        <begin position="1625"/>
        <end position="1648"/>
    </location>
</feature>
<organism evidence="3 4">
    <name type="scientific">Dictyostelium firmibasis</name>
    <dbReference type="NCBI Taxonomy" id="79012"/>
    <lineage>
        <taxon>Eukaryota</taxon>
        <taxon>Amoebozoa</taxon>
        <taxon>Evosea</taxon>
        <taxon>Eumycetozoa</taxon>
        <taxon>Dictyostelia</taxon>
        <taxon>Dictyosteliales</taxon>
        <taxon>Dictyosteliaceae</taxon>
        <taxon>Dictyostelium</taxon>
    </lineage>
</organism>
<proteinExistence type="predicted"/>
<dbReference type="Proteomes" id="UP001344447">
    <property type="component" value="Unassembled WGS sequence"/>
</dbReference>
<dbReference type="PANTHER" id="PTHR32102:SF11">
    <property type="entry name" value="THH1_TOM1_TOM3 DOMAIN-CONTAINING PROTEIN"/>
    <property type="match status" value="1"/>
</dbReference>
<keyword evidence="4" id="KW-1185">Reference proteome</keyword>